<comment type="caution">
    <text evidence="1">The sequence shown here is derived from an EMBL/GenBank/DDBJ whole genome shotgun (WGS) entry which is preliminary data.</text>
</comment>
<name>A0A0V1LW68_9BILA</name>
<gene>
    <name evidence="1" type="ORF">T10_7698</name>
</gene>
<evidence type="ECO:0000313" key="2">
    <source>
        <dbReference type="Proteomes" id="UP000054843"/>
    </source>
</evidence>
<reference evidence="1 2" key="1">
    <citation type="submission" date="2015-01" db="EMBL/GenBank/DDBJ databases">
        <title>Evolution of Trichinella species and genotypes.</title>
        <authorList>
            <person name="Korhonen P.K."/>
            <person name="Edoardo P."/>
            <person name="Giuseppe L.R."/>
            <person name="Gasser R.B."/>
        </authorList>
    </citation>
    <scope>NUCLEOTIDE SEQUENCE [LARGE SCALE GENOMIC DNA]</scope>
    <source>
        <strain evidence="1">ISS1980</strain>
    </source>
</reference>
<dbReference type="Proteomes" id="UP000054843">
    <property type="component" value="Unassembled WGS sequence"/>
</dbReference>
<dbReference type="AlphaFoldDB" id="A0A0V1LW68"/>
<dbReference type="EMBL" id="JYDO01001976">
    <property type="protein sequence ID" value="KRZ63765.1"/>
    <property type="molecule type" value="Genomic_DNA"/>
</dbReference>
<protein>
    <submittedName>
        <fullName evidence="1">Uncharacterized protein</fullName>
    </submittedName>
</protein>
<sequence>MTMVDPHTKCHSGTFSVTKMTMVDPHTKCRNFFCCFYY</sequence>
<accession>A0A0V1LW68</accession>
<organism evidence="1 2">
    <name type="scientific">Trichinella papuae</name>
    <dbReference type="NCBI Taxonomy" id="268474"/>
    <lineage>
        <taxon>Eukaryota</taxon>
        <taxon>Metazoa</taxon>
        <taxon>Ecdysozoa</taxon>
        <taxon>Nematoda</taxon>
        <taxon>Enoplea</taxon>
        <taxon>Dorylaimia</taxon>
        <taxon>Trichinellida</taxon>
        <taxon>Trichinellidae</taxon>
        <taxon>Trichinella</taxon>
    </lineage>
</organism>
<evidence type="ECO:0000313" key="1">
    <source>
        <dbReference type="EMBL" id="KRZ63765.1"/>
    </source>
</evidence>
<proteinExistence type="predicted"/>
<keyword evidence="2" id="KW-1185">Reference proteome</keyword>